<protein>
    <submittedName>
        <fullName evidence="3">Metal dependent phosphohydrolase</fullName>
    </submittedName>
</protein>
<dbReference type="PANTHER" id="PTHR43155">
    <property type="entry name" value="CYCLIC DI-GMP PHOSPHODIESTERASE PA4108-RELATED"/>
    <property type="match status" value="1"/>
</dbReference>
<dbReference type="SMART" id="SM00471">
    <property type="entry name" value="HDc"/>
    <property type="match status" value="1"/>
</dbReference>
<dbReference type="PROSITE" id="PS51831">
    <property type="entry name" value="HD"/>
    <property type="match status" value="1"/>
</dbReference>
<proteinExistence type="predicted"/>
<dbReference type="InterPro" id="IPR037522">
    <property type="entry name" value="HD_GYP_dom"/>
</dbReference>
<dbReference type="PROSITE" id="PS51832">
    <property type="entry name" value="HD_GYP"/>
    <property type="match status" value="1"/>
</dbReference>
<feature type="domain" description="HD-GYP" evidence="2">
    <location>
        <begin position="15"/>
        <end position="210"/>
    </location>
</feature>
<dbReference type="SUPFAM" id="SSF109604">
    <property type="entry name" value="HD-domain/PDEase-like"/>
    <property type="match status" value="1"/>
</dbReference>
<organism evidence="3 4">
    <name type="scientific">Thermanaerovibrio acidaminovorans (strain ATCC 49978 / DSM 6589 / Su883)</name>
    <name type="common">Selenomonas acidaminovorans</name>
    <dbReference type="NCBI Taxonomy" id="525903"/>
    <lineage>
        <taxon>Bacteria</taxon>
        <taxon>Thermotogati</taxon>
        <taxon>Synergistota</taxon>
        <taxon>Synergistia</taxon>
        <taxon>Synergistales</taxon>
        <taxon>Synergistaceae</taxon>
        <taxon>Thermanaerovibrio</taxon>
    </lineage>
</organism>
<evidence type="ECO:0000313" key="4">
    <source>
        <dbReference type="Proteomes" id="UP000002030"/>
    </source>
</evidence>
<dbReference type="eggNOG" id="COG2206">
    <property type="taxonomic scope" value="Bacteria"/>
</dbReference>
<dbReference type="EnsemblBacteria" id="ACZ18351">
    <property type="protein sequence ID" value="ACZ18351"/>
    <property type="gene ID" value="Taci_0111"/>
</dbReference>
<dbReference type="InterPro" id="IPR006674">
    <property type="entry name" value="HD_domain"/>
</dbReference>
<dbReference type="RefSeq" id="WP_012868867.1">
    <property type="nucleotide sequence ID" value="NC_013522.1"/>
</dbReference>
<dbReference type="Proteomes" id="UP000002030">
    <property type="component" value="Chromosome"/>
</dbReference>
<evidence type="ECO:0000259" key="1">
    <source>
        <dbReference type="PROSITE" id="PS51831"/>
    </source>
</evidence>
<reference evidence="3 4" key="1">
    <citation type="journal article" date="2009" name="Stand. Genomic Sci.">
        <title>Complete genome sequence of Thermanaerovibrio acidaminovorans type strain (Su883).</title>
        <authorList>
            <person name="Chovatia M."/>
            <person name="Sikorski J."/>
            <person name="Schroder M."/>
            <person name="Lapidus A."/>
            <person name="Nolan M."/>
            <person name="Tice H."/>
            <person name="Glavina Del Rio T."/>
            <person name="Copeland A."/>
            <person name="Cheng J.F."/>
            <person name="Lucas S."/>
            <person name="Chen F."/>
            <person name="Bruce D."/>
            <person name="Goodwin L."/>
            <person name="Pitluck S."/>
            <person name="Ivanova N."/>
            <person name="Mavromatis K."/>
            <person name="Ovchinnikova G."/>
            <person name="Pati A."/>
            <person name="Chen A."/>
            <person name="Palaniappan K."/>
            <person name="Land M."/>
            <person name="Hauser L."/>
            <person name="Chang Y.J."/>
            <person name="Jeffries C.D."/>
            <person name="Chain P."/>
            <person name="Saunders E."/>
            <person name="Detter J.C."/>
            <person name="Brettin T."/>
            <person name="Rohde M."/>
            <person name="Goker M."/>
            <person name="Spring S."/>
            <person name="Bristow J."/>
            <person name="Markowitz V."/>
            <person name="Hugenholtz P."/>
            <person name="Kyrpides N.C."/>
            <person name="Klenk H.P."/>
            <person name="Eisen J.A."/>
        </authorList>
    </citation>
    <scope>NUCLEOTIDE SEQUENCE [LARGE SCALE GENOMIC DNA]</scope>
    <source>
        <strain evidence="4">ATCC 49978 / DSM 6589 / Su883</strain>
    </source>
</reference>
<gene>
    <name evidence="3" type="ordered locus">Taci_0111</name>
</gene>
<feature type="domain" description="HD" evidence="1">
    <location>
        <begin position="37"/>
        <end position="159"/>
    </location>
</feature>
<evidence type="ECO:0000313" key="3">
    <source>
        <dbReference type="EMBL" id="ACZ18351.1"/>
    </source>
</evidence>
<dbReference type="PANTHER" id="PTHR43155:SF2">
    <property type="entry name" value="CYCLIC DI-GMP PHOSPHODIESTERASE PA4108"/>
    <property type="match status" value="1"/>
</dbReference>
<dbReference type="Gene3D" id="1.10.3210.10">
    <property type="entry name" value="Hypothetical protein af1432"/>
    <property type="match status" value="1"/>
</dbReference>
<dbReference type="InterPro" id="IPR003607">
    <property type="entry name" value="HD/PDEase_dom"/>
</dbReference>
<dbReference type="NCBIfam" id="TIGR00277">
    <property type="entry name" value="HDIG"/>
    <property type="match status" value="1"/>
</dbReference>
<name>D1B7U8_THEAS</name>
<dbReference type="HOGENOM" id="CLU_000445_92_3_0"/>
<dbReference type="InterPro" id="IPR006675">
    <property type="entry name" value="HDIG_dom"/>
</dbReference>
<dbReference type="AlphaFoldDB" id="D1B7U8"/>
<keyword evidence="4" id="KW-1185">Reference proteome</keyword>
<dbReference type="CDD" id="cd00077">
    <property type="entry name" value="HDc"/>
    <property type="match status" value="1"/>
</dbReference>
<dbReference type="STRING" id="525903.Taci_0111"/>
<dbReference type="EMBL" id="CP001818">
    <property type="protein sequence ID" value="ACZ18351.1"/>
    <property type="molecule type" value="Genomic_DNA"/>
</dbReference>
<evidence type="ECO:0000259" key="2">
    <source>
        <dbReference type="PROSITE" id="PS51832"/>
    </source>
</evidence>
<sequence>MNLQTSTPELDQSPWGAWRQSDPFRRYPVMWLLDGNTRLHSIRVMGIAVRIGRAAGLEGPRLETLSTAALLHDVGKVKVPEGVLLKGGVLNDHEKAMIQRHPVHSAEILSSEGFDPEVVEAVRHHHERFDGRGYPDGLSGNRIPLLSRIIALADSFDAMTSHRPYRRAMGVSQALGEIWHHRGDQFDPMLAELFVALFDERPLEGIPCDPHVPHRDLMHSVRVHREAC</sequence>
<accession>D1B7U8</accession>
<dbReference type="Pfam" id="PF13487">
    <property type="entry name" value="HD_5"/>
    <property type="match status" value="1"/>
</dbReference>
<dbReference type="KEGG" id="tai:Taci_0111"/>
<dbReference type="OrthoDB" id="5162at2"/>